<dbReference type="EC" id="4.2.1.-" evidence="5"/>
<reference evidence="5 6" key="1">
    <citation type="journal article" date="2014" name="ISME J.">
        <title>Adaptation of an abundant Roseobacter RCA organism to pelagic systems revealed by genomic and transcriptomic analyses.</title>
        <authorList>
            <person name="Voget S."/>
            <person name="Wemheuer B."/>
            <person name="Brinkhoff T."/>
            <person name="Vollmers J."/>
            <person name="Dietrich S."/>
            <person name="Giebel H.A."/>
            <person name="Beardsley C."/>
            <person name="Sardemann C."/>
            <person name="Bakenhus I."/>
            <person name="Billerbeck S."/>
            <person name="Daniel R."/>
            <person name="Simon M."/>
        </authorList>
    </citation>
    <scope>NUCLEOTIDE SEQUENCE [LARGE SCALE GENOMIC DNA]</scope>
    <source>
        <strain evidence="5 6">RCA23</strain>
    </source>
</reference>
<dbReference type="Proteomes" id="UP000028680">
    <property type="component" value="Chromosome"/>
</dbReference>
<dbReference type="NCBIfam" id="NF008868">
    <property type="entry name" value="PRK11903.1"/>
    <property type="match status" value="1"/>
</dbReference>
<dbReference type="Gene3D" id="3.40.605.10">
    <property type="entry name" value="Aldehyde Dehydrogenase, Chain A, domain 1"/>
    <property type="match status" value="1"/>
</dbReference>
<dbReference type="SUPFAM" id="SSF53720">
    <property type="entry name" value="ALDH-like"/>
    <property type="match status" value="1"/>
</dbReference>
<feature type="domain" description="MaoC-like" evidence="4">
    <location>
        <begin position="543"/>
        <end position="650"/>
    </location>
</feature>
<dbReference type="GO" id="GO:0016829">
    <property type="term" value="F:lyase activity"/>
    <property type="evidence" value="ECO:0007669"/>
    <property type="project" value="UniProtKB-KW"/>
</dbReference>
<dbReference type="AlphaFoldDB" id="A0AAN0RJX8"/>
<dbReference type="RefSeq" id="WP_268870326.1">
    <property type="nucleotide sequence ID" value="NZ_CP003984.1"/>
</dbReference>
<organism evidence="5 6">
    <name type="scientific">Planktomarina temperata RCA23</name>
    <dbReference type="NCBI Taxonomy" id="666509"/>
    <lineage>
        <taxon>Bacteria</taxon>
        <taxon>Pseudomonadati</taxon>
        <taxon>Pseudomonadota</taxon>
        <taxon>Alphaproteobacteria</taxon>
        <taxon>Rhodobacterales</taxon>
        <taxon>Paracoccaceae</taxon>
        <taxon>Planktomarina</taxon>
    </lineage>
</organism>
<evidence type="ECO:0000313" key="6">
    <source>
        <dbReference type="Proteomes" id="UP000028680"/>
    </source>
</evidence>
<dbReference type="InterPro" id="IPR016161">
    <property type="entry name" value="Ald_DH/histidinol_DH"/>
</dbReference>
<proteinExistence type="predicted"/>
<dbReference type="InterPro" id="IPR011966">
    <property type="entry name" value="PaaN-DH"/>
</dbReference>
<protein>
    <submittedName>
        <fullName evidence="5">Phenylacetic acid degradation protein PaaZ</fullName>
        <ecNumber evidence="5">4.2.1.-</ecNumber>
    </submittedName>
</protein>
<feature type="domain" description="Aldehyde dehydrogenase" evidence="3">
    <location>
        <begin position="16"/>
        <end position="467"/>
    </location>
</feature>
<dbReference type="PANTHER" id="PTHR43111">
    <property type="entry name" value="ALDEHYDE DEHYDROGENASE B-RELATED"/>
    <property type="match status" value="1"/>
</dbReference>
<dbReference type="PANTHER" id="PTHR43111:SF1">
    <property type="entry name" value="ALDEHYDE DEHYDROGENASE B-RELATED"/>
    <property type="match status" value="1"/>
</dbReference>
<dbReference type="KEGG" id="ptp:RCA23_c20470"/>
<evidence type="ECO:0000313" key="5">
    <source>
        <dbReference type="EMBL" id="AII87578.1"/>
    </source>
</evidence>
<dbReference type="Gene3D" id="3.40.309.10">
    <property type="entry name" value="Aldehyde Dehydrogenase, Chain A, domain 2"/>
    <property type="match status" value="1"/>
</dbReference>
<dbReference type="GeneID" id="93368468"/>
<evidence type="ECO:0000256" key="2">
    <source>
        <dbReference type="SAM" id="MobiDB-lite"/>
    </source>
</evidence>
<dbReference type="InterPro" id="IPR002539">
    <property type="entry name" value="MaoC-like_dom"/>
</dbReference>
<dbReference type="Pfam" id="PF00171">
    <property type="entry name" value="Aldedh"/>
    <property type="match status" value="1"/>
</dbReference>
<evidence type="ECO:0000256" key="1">
    <source>
        <dbReference type="ARBA" id="ARBA00023002"/>
    </source>
</evidence>
<gene>
    <name evidence="5" type="primary">paaZ</name>
    <name evidence="5" type="ORF">RCA23_c20470</name>
</gene>
<evidence type="ECO:0000259" key="3">
    <source>
        <dbReference type="Pfam" id="PF00171"/>
    </source>
</evidence>
<dbReference type="InterPro" id="IPR029069">
    <property type="entry name" value="HotDog_dom_sf"/>
</dbReference>
<dbReference type="InterPro" id="IPR015590">
    <property type="entry name" value="Aldehyde_DH_dom"/>
</dbReference>
<dbReference type="EMBL" id="CP003984">
    <property type="protein sequence ID" value="AII87578.1"/>
    <property type="molecule type" value="Genomic_DNA"/>
</dbReference>
<accession>A0AAN0RJX8</accession>
<keyword evidence="5" id="KW-0456">Lyase</keyword>
<dbReference type="CDD" id="cd07128">
    <property type="entry name" value="ALDH_MaoC-N"/>
    <property type="match status" value="1"/>
</dbReference>
<feature type="region of interest" description="Disordered" evidence="2">
    <location>
        <begin position="467"/>
        <end position="489"/>
    </location>
</feature>
<dbReference type="SUPFAM" id="SSF54637">
    <property type="entry name" value="Thioesterase/thiol ester dehydrase-isomerase"/>
    <property type="match status" value="1"/>
</dbReference>
<dbReference type="Pfam" id="PF01575">
    <property type="entry name" value="MaoC_dehydratas"/>
    <property type="match status" value="1"/>
</dbReference>
<dbReference type="Gene3D" id="3.10.129.10">
    <property type="entry name" value="Hotdog Thioesterase"/>
    <property type="match status" value="1"/>
</dbReference>
<evidence type="ECO:0000259" key="4">
    <source>
        <dbReference type="Pfam" id="PF01575"/>
    </source>
</evidence>
<dbReference type="GO" id="GO:0016620">
    <property type="term" value="F:oxidoreductase activity, acting on the aldehyde or oxo group of donors, NAD or NADP as acceptor"/>
    <property type="evidence" value="ECO:0007669"/>
    <property type="project" value="InterPro"/>
</dbReference>
<sequence>MLDQDHFSSYAMGHWLRSDSSGRQVRSAVTGETLGVLGGVPDVAAMRDYAKSHGGPALRALNFHDRARMLKALALHLKAHRKALYDLSFLTGATLADSQIDIDGGIGTLLVYASKGRREMPEGFVLPDGELEVLSRDGSFLGQHVLTPRQGISLQINAFNFPVWGMLEKLAPSLLAGVPSLVKPASDTGYLTQAVVRLIADSGILPDGALQLIMGATGDLLDCLDAQDTVGFTGSAATAMALRSRPSLLQNAVRFTSEQDSLNGSVLGPDIEPGSAEFDLFITEVHREMTTKAGQKCTAIRRIMVPEAHLQAVTAALSERLAATKIGHPAQKETQMGALVSQAQREDVRGKLQLLAGECDVVFGDAQHCVVSGADAKEGAFMSPVLLNCPDPDAAKTVHEIEAFGPVSTVMAYRDVPHAISLLNKGGGSLVASVITHDPQVARQVVLGAGAFHGRLYFNDRVSQAESTGHGAPLPHMVHGGPGRAGGSEELGGLRGVKHFMQRSAIQGSPDMLSAITGIWVTGAAEHVGPAHPFTRSFDALQIGETLHTAAREVTLADIEHFAEFTGDRFYAHMDAEAAKANPFFPDRVAHGYLLLSFAAGLFVEPSPGPVLANTGLNALSFQKPVVAGDCISVQLTVKRKTRRTEAYGEVRWHVALRNQDRDLVAEYELLTMNSYGETKGA</sequence>
<dbReference type="InterPro" id="IPR016163">
    <property type="entry name" value="Ald_DH_C"/>
</dbReference>
<keyword evidence="1" id="KW-0560">Oxidoreductase</keyword>
<feature type="compositionally biased region" description="Gly residues" evidence="2">
    <location>
        <begin position="480"/>
        <end position="489"/>
    </location>
</feature>
<keyword evidence="6" id="KW-1185">Reference proteome</keyword>
<dbReference type="InterPro" id="IPR016162">
    <property type="entry name" value="Ald_DH_N"/>
</dbReference>
<dbReference type="NCBIfam" id="TIGR02278">
    <property type="entry name" value="PaaN-DH"/>
    <property type="match status" value="1"/>
</dbReference>
<name>A0AAN0RJX8_9RHOB</name>